<reference evidence="1 2" key="1">
    <citation type="submission" date="2015-01" db="EMBL/GenBank/DDBJ databases">
        <authorList>
            <person name="Aslett A.Martin."/>
            <person name="De Silva Nishadi"/>
        </authorList>
    </citation>
    <scope>NUCLEOTIDE SEQUENCE [LARGE SCALE GENOMIC DNA]</scope>
    <source>
        <strain evidence="1 2">R28058</strain>
    </source>
</reference>
<organism evidence="1 2">
    <name type="scientific">Paraclostridium sordellii</name>
    <name type="common">Clostridium sordellii</name>
    <dbReference type="NCBI Taxonomy" id="1505"/>
    <lineage>
        <taxon>Bacteria</taxon>
        <taxon>Bacillati</taxon>
        <taxon>Bacillota</taxon>
        <taxon>Clostridia</taxon>
        <taxon>Peptostreptococcales</taxon>
        <taxon>Peptostreptococcaceae</taxon>
        <taxon>Paraclostridium</taxon>
    </lineage>
</organism>
<dbReference type="Gene3D" id="1.20.1500.10">
    <property type="entry name" value="YheA/YmcA-like"/>
    <property type="match status" value="1"/>
</dbReference>
<dbReference type="EMBL" id="CEKZ01000003">
    <property type="protein sequence ID" value="CEQ04386.1"/>
    <property type="molecule type" value="Genomic_DNA"/>
</dbReference>
<accession>A0A0C7G940</accession>
<dbReference type="InterPro" id="IPR023378">
    <property type="entry name" value="YheA/YmcA-like_dom_sf"/>
</dbReference>
<dbReference type="OrthoDB" id="1739595at2"/>
<gene>
    <name evidence="1" type="ORF">R28058_21191</name>
</gene>
<dbReference type="Pfam" id="PF06133">
    <property type="entry name" value="Com_YlbF"/>
    <property type="match status" value="1"/>
</dbReference>
<proteinExistence type="predicted"/>
<protein>
    <submittedName>
        <fullName evidence="1">Protein of uncharacterized function (DUF964)</fullName>
    </submittedName>
</protein>
<sequence>MDINVKARELASYIKNTNEFKSMNKAKKELDKNSALKKQLDEYLKKKNMIYSRYKIEDASKKISQLNRDYDKFFNHPLVSNYMKSNRNFNSMMENLYKQIENELTK</sequence>
<name>A0A0C7G940_PARSO</name>
<dbReference type="InterPro" id="IPR010368">
    <property type="entry name" value="Com_YlbF"/>
</dbReference>
<dbReference type="AlphaFoldDB" id="A0A0C7G940"/>
<dbReference type="SUPFAM" id="SSF158622">
    <property type="entry name" value="YheA/YmcA-like"/>
    <property type="match status" value="1"/>
</dbReference>
<dbReference type="Proteomes" id="UP000049127">
    <property type="component" value="Unassembled WGS sequence"/>
</dbReference>
<dbReference type="RefSeq" id="WP_055336177.1">
    <property type="nucleotide sequence ID" value="NZ_CDNF01000014.1"/>
</dbReference>
<evidence type="ECO:0000313" key="2">
    <source>
        <dbReference type="Proteomes" id="UP000049127"/>
    </source>
</evidence>
<evidence type="ECO:0000313" key="1">
    <source>
        <dbReference type="EMBL" id="CEQ04386.1"/>
    </source>
</evidence>